<feature type="region of interest" description="Disordered" evidence="2">
    <location>
        <begin position="107"/>
        <end position="132"/>
    </location>
</feature>
<dbReference type="GO" id="GO:0005829">
    <property type="term" value="C:cytosol"/>
    <property type="evidence" value="ECO:0007669"/>
    <property type="project" value="TreeGrafter"/>
</dbReference>
<protein>
    <recommendedName>
        <fullName evidence="5">Programmed cell death protein 5</fullName>
    </recommendedName>
</protein>
<evidence type="ECO:0000313" key="3">
    <source>
        <dbReference type="EMBL" id="CAD7083642.1"/>
    </source>
</evidence>
<dbReference type="Proteomes" id="UP000594454">
    <property type="component" value="Chromosome 2"/>
</dbReference>
<proteinExistence type="inferred from homology"/>
<dbReference type="InParanoid" id="A0A7R8UMJ8"/>
<dbReference type="OMA" id="MQYEMQK"/>
<evidence type="ECO:0000256" key="2">
    <source>
        <dbReference type="SAM" id="MobiDB-lite"/>
    </source>
</evidence>
<gene>
    <name evidence="3" type="ORF">HERILL_LOCUS6589</name>
</gene>
<dbReference type="Gene3D" id="1.10.8.140">
    <property type="entry name" value="PDCD5-like"/>
    <property type="match status" value="1"/>
</dbReference>
<feature type="compositionally biased region" description="Acidic residues" evidence="2">
    <location>
        <begin position="123"/>
        <end position="132"/>
    </location>
</feature>
<comment type="similarity">
    <text evidence="1">Belongs to the PDCD5 family.</text>
</comment>
<dbReference type="AlphaFoldDB" id="A0A7R8UMJ8"/>
<feature type="compositionally biased region" description="Basic and acidic residues" evidence="2">
    <location>
        <begin position="25"/>
        <end position="43"/>
    </location>
</feature>
<dbReference type="PANTHER" id="PTHR10840">
    <property type="entry name" value="PROGRAMMED CELL DEATH PROTEIN 5"/>
    <property type="match status" value="1"/>
</dbReference>
<dbReference type="OrthoDB" id="10252486at2759"/>
<dbReference type="Pfam" id="PF01984">
    <property type="entry name" value="dsDNA_bind"/>
    <property type="match status" value="1"/>
</dbReference>
<dbReference type="FunFam" id="1.10.8.140:FF:000003">
    <property type="entry name" value="Programmed cell death 5"/>
    <property type="match status" value="1"/>
</dbReference>
<feature type="region of interest" description="Disordered" evidence="2">
    <location>
        <begin position="1"/>
        <end position="44"/>
    </location>
</feature>
<feature type="compositionally biased region" description="Basic and acidic residues" evidence="2">
    <location>
        <begin position="113"/>
        <end position="122"/>
    </location>
</feature>
<dbReference type="InterPro" id="IPR036883">
    <property type="entry name" value="PDCD5-like_sf"/>
</dbReference>
<dbReference type="SUPFAM" id="SSF46950">
    <property type="entry name" value="Double-stranded DNA-binding domain"/>
    <property type="match status" value="1"/>
</dbReference>
<dbReference type="PANTHER" id="PTHR10840:SF0">
    <property type="entry name" value="PROGRAMMED CELL DEATH PROTEIN 5"/>
    <property type="match status" value="1"/>
</dbReference>
<dbReference type="GO" id="GO:0003677">
    <property type="term" value="F:DNA binding"/>
    <property type="evidence" value="ECO:0007669"/>
    <property type="project" value="InterPro"/>
</dbReference>
<keyword evidence="4" id="KW-1185">Reference proteome</keyword>
<dbReference type="EMBL" id="LR899010">
    <property type="protein sequence ID" value="CAD7083642.1"/>
    <property type="molecule type" value="Genomic_DNA"/>
</dbReference>
<reference evidence="3 4" key="1">
    <citation type="submission" date="2020-11" db="EMBL/GenBank/DDBJ databases">
        <authorList>
            <person name="Wallbank WR R."/>
            <person name="Pardo Diaz C."/>
            <person name="Kozak K."/>
            <person name="Martin S."/>
            <person name="Jiggins C."/>
            <person name="Moest M."/>
            <person name="Warren A I."/>
            <person name="Generalovic N T."/>
            <person name="Byers J.R.P. K."/>
            <person name="Montejo-Kovacevich G."/>
            <person name="Yen C E."/>
        </authorList>
    </citation>
    <scope>NUCLEOTIDE SEQUENCE [LARGE SCALE GENOMIC DNA]</scope>
</reference>
<dbReference type="InterPro" id="IPR002836">
    <property type="entry name" value="PDCD5-like"/>
</dbReference>
<sequence>MGDSDLEAVRAQRMAQLQSQYGGGDGEKQKAQQEQMRQQEETKNSILAQLLDQQARARINTLKLSKPEKAEMVEGMIIRMAQMGQIPGKLDDAQLVTLLERLNSQMPQQKSTVKYDRRRAAIDSDEDEDYGC</sequence>
<name>A0A7R8UMJ8_HERIL</name>
<dbReference type="FunCoup" id="A0A7R8UMJ8">
    <property type="interactions" value="1687"/>
</dbReference>
<evidence type="ECO:0000256" key="1">
    <source>
        <dbReference type="ARBA" id="ARBA00010490"/>
    </source>
</evidence>
<organism evidence="3 4">
    <name type="scientific">Hermetia illucens</name>
    <name type="common">Black soldier fly</name>
    <dbReference type="NCBI Taxonomy" id="343691"/>
    <lineage>
        <taxon>Eukaryota</taxon>
        <taxon>Metazoa</taxon>
        <taxon>Ecdysozoa</taxon>
        <taxon>Arthropoda</taxon>
        <taxon>Hexapoda</taxon>
        <taxon>Insecta</taxon>
        <taxon>Pterygota</taxon>
        <taxon>Neoptera</taxon>
        <taxon>Endopterygota</taxon>
        <taxon>Diptera</taxon>
        <taxon>Brachycera</taxon>
        <taxon>Stratiomyomorpha</taxon>
        <taxon>Stratiomyidae</taxon>
        <taxon>Hermetiinae</taxon>
        <taxon>Hermetia</taxon>
    </lineage>
</organism>
<evidence type="ECO:0008006" key="5">
    <source>
        <dbReference type="Google" id="ProtNLM"/>
    </source>
</evidence>
<dbReference type="PIRSF" id="PIRSF015730">
    <property type="entry name" value="TFAR19"/>
    <property type="match status" value="1"/>
</dbReference>
<evidence type="ECO:0000313" key="4">
    <source>
        <dbReference type="Proteomes" id="UP000594454"/>
    </source>
</evidence>
<accession>A0A7R8UMJ8</accession>
<dbReference type="GO" id="GO:0005634">
    <property type="term" value="C:nucleus"/>
    <property type="evidence" value="ECO:0007669"/>
    <property type="project" value="TreeGrafter"/>
</dbReference>